<dbReference type="EMBL" id="JAGXTP010000001">
    <property type="protein sequence ID" value="MBS3847611.1"/>
    <property type="molecule type" value="Genomic_DNA"/>
</dbReference>
<dbReference type="InterPro" id="IPR036282">
    <property type="entry name" value="Glutathione-S-Trfase_C_sf"/>
</dbReference>
<dbReference type="InterPro" id="IPR036249">
    <property type="entry name" value="Thioredoxin-like_sf"/>
</dbReference>
<dbReference type="Pfam" id="PF00043">
    <property type="entry name" value="GST_C"/>
    <property type="match status" value="1"/>
</dbReference>
<gene>
    <name evidence="4" type="ORF">KD146_02760</name>
</gene>
<dbReference type="SFLD" id="SFLDS00019">
    <property type="entry name" value="Glutathione_Transferase_(cytos"/>
    <property type="match status" value="1"/>
</dbReference>
<dbReference type="SUPFAM" id="SSF52833">
    <property type="entry name" value="Thioredoxin-like"/>
    <property type="match status" value="1"/>
</dbReference>
<evidence type="ECO:0000259" key="2">
    <source>
        <dbReference type="PROSITE" id="PS50404"/>
    </source>
</evidence>
<dbReference type="Pfam" id="PF02798">
    <property type="entry name" value="GST_N"/>
    <property type="match status" value="1"/>
</dbReference>
<evidence type="ECO:0000313" key="5">
    <source>
        <dbReference type="Proteomes" id="UP000678281"/>
    </source>
</evidence>
<dbReference type="InterPro" id="IPR040079">
    <property type="entry name" value="Glutathione_S-Trfase"/>
</dbReference>
<dbReference type="InterPro" id="IPR004046">
    <property type="entry name" value="GST_C"/>
</dbReference>
<accession>A0A942I4N7</accession>
<dbReference type="CDD" id="cd03048">
    <property type="entry name" value="GST_N_Ure2p_like"/>
    <property type="match status" value="1"/>
</dbReference>
<dbReference type="AlphaFoldDB" id="A0A942I4N7"/>
<dbReference type="PROSITE" id="PS50405">
    <property type="entry name" value="GST_CTER"/>
    <property type="match status" value="1"/>
</dbReference>
<dbReference type="PANTHER" id="PTHR44051">
    <property type="entry name" value="GLUTATHIONE S-TRANSFERASE-RELATED"/>
    <property type="match status" value="1"/>
</dbReference>
<dbReference type="InterPro" id="IPR010987">
    <property type="entry name" value="Glutathione-S-Trfase_C-like"/>
</dbReference>
<comment type="similarity">
    <text evidence="1">Belongs to the GST superfamily.</text>
</comment>
<sequence length="228" mass="25723">MLKLFYHNTPNPTKVALLLEELAHPYEVVATDIWDGAQHTPEFRRINPNGKVPAIIEGDVVIFDSTAILLWLADRAEQFNGDARSRPQMLSWLMFVASGLGPFCGQAFHFLNIHTDSAYATNRYARELERHFSVLDKHLTLTPWLAGSDYTIADMAAWGWVDFAVRNGLVYGEDGGHRWPALTRWCATINARPAADRARHAGDHLSVKQAFDEDTMRALFPQNYAEAL</sequence>
<evidence type="ECO:0000313" key="4">
    <source>
        <dbReference type="EMBL" id="MBS3847611.1"/>
    </source>
</evidence>
<comment type="caution">
    <text evidence="4">The sequence shown here is derived from an EMBL/GenBank/DDBJ whole genome shotgun (WGS) entry which is preliminary data.</text>
</comment>
<organism evidence="4 5">
    <name type="scientific">Devosia litorisediminis</name>
    <dbReference type="NCBI Taxonomy" id="2829817"/>
    <lineage>
        <taxon>Bacteria</taxon>
        <taxon>Pseudomonadati</taxon>
        <taxon>Pseudomonadota</taxon>
        <taxon>Alphaproteobacteria</taxon>
        <taxon>Hyphomicrobiales</taxon>
        <taxon>Devosiaceae</taxon>
        <taxon>Devosia</taxon>
    </lineage>
</organism>
<dbReference type="Proteomes" id="UP000678281">
    <property type="component" value="Unassembled WGS sequence"/>
</dbReference>
<evidence type="ECO:0000256" key="1">
    <source>
        <dbReference type="RuleBase" id="RU003494"/>
    </source>
</evidence>
<dbReference type="SUPFAM" id="SSF47616">
    <property type="entry name" value="GST C-terminal domain-like"/>
    <property type="match status" value="1"/>
</dbReference>
<dbReference type="PANTHER" id="PTHR44051:SF19">
    <property type="entry name" value="DISULFIDE-BOND OXIDOREDUCTASE YFCG"/>
    <property type="match status" value="1"/>
</dbReference>
<dbReference type="PROSITE" id="PS50404">
    <property type="entry name" value="GST_NTER"/>
    <property type="match status" value="1"/>
</dbReference>
<evidence type="ECO:0000259" key="3">
    <source>
        <dbReference type="PROSITE" id="PS50405"/>
    </source>
</evidence>
<protein>
    <submittedName>
        <fullName evidence="4">Glutathione S-transferase family protein</fullName>
    </submittedName>
</protein>
<name>A0A942I4N7_9HYPH</name>
<proteinExistence type="inferred from homology"/>
<keyword evidence="5" id="KW-1185">Reference proteome</keyword>
<dbReference type="RefSeq" id="WP_212657221.1">
    <property type="nucleotide sequence ID" value="NZ_JAGXTP010000001.1"/>
</dbReference>
<dbReference type="SFLD" id="SFLDG01151">
    <property type="entry name" value="Main.2:_Nu-like"/>
    <property type="match status" value="1"/>
</dbReference>
<dbReference type="InterPro" id="IPR004045">
    <property type="entry name" value="Glutathione_S-Trfase_N"/>
</dbReference>
<feature type="domain" description="GST N-terminal" evidence="2">
    <location>
        <begin position="1"/>
        <end position="80"/>
    </location>
</feature>
<reference evidence="4" key="1">
    <citation type="submission" date="2021-04" db="EMBL/GenBank/DDBJ databases">
        <title>Devosia litorisediminis sp. nov., isolated from a sand dune.</title>
        <authorList>
            <person name="Park S."/>
            <person name="Yoon J.-H."/>
        </authorList>
    </citation>
    <scope>NUCLEOTIDE SEQUENCE</scope>
    <source>
        <strain evidence="4">BSSL-BM10</strain>
    </source>
</reference>
<feature type="domain" description="GST C-terminal" evidence="3">
    <location>
        <begin position="82"/>
        <end position="211"/>
    </location>
</feature>
<dbReference type="Gene3D" id="3.40.30.10">
    <property type="entry name" value="Glutaredoxin"/>
    <property type="match status" value="1"/>
</dbReference>
<dbReference type="Gene3D" id="1.20.1050.10">
    <property type="match status" value="1"/>
</dbReference>
<dbReference type="SFLD" id="SFLDG00358">
    <property type="entry name" value="Main_(cytGST)"/>
    <property type="match status" value="1"/>
</dbReference>